<accession>A0A3T1D5M7</accession>
<dbReference type="InterPro" id="IPR000182">
    <property type="entry name" value="GNAT_dom"/>
</dbReference>
<keyword evidence="5" id="KW-1185">Reference proteome</keyword>
<evidence type="ECO:0000313" key="5">
    <source>
        <dbReference type="Proteomes" id="UP000289856"/>
    </source>
</evidence>
<protein>
    <submittedName>
        <fullName evidence="4">GCN5 family acetyltransferase</fullName>
    </submittedName>
</protein>
<keyword evidence="2" id="KW-0012">Acyltransferase</keyword>
<dbReference type="PANTHER" id="PTHR43877">
    <property type="entry name" value="AMINOALKYLPHOSPHONATE N-ACETYLTRANSFERASE-RELATED-RELATED"/>
    <property type="match status" value="1"/>
</dbReference>
<dbReference type="Proteomes" id="UP000289856">
    <property type="component" value="Chromosome"/>
</dbReference>
<sequence length="152" mass="17977">MYIRESLKRVRVQMIIKVASESDYADLRHIYLESRRKSFHWANKEEMALEDFDKHTVDEHILLAEEDSRILGFASVYLPEDFIHHLFVHPDFAGKGVGGQLLKASIEKMNKPIKLKCVSENHKAMKFYENNGWKKVVEEGKSEERYWVMVYE</sequence>
<reference evidence="4 5" key="1">
    <citation type="submission" date="2019-01" db="EMBL/GenBank/DDBJ databases">
        <title>Complete genome sequence of Cohnella hallensis HS21 isolated from Korean fir (Abies koreana) rhizospheric soil.</title>
        <authorList>
            <person name="Jiang L."/>
            <person name="Kang S.W."/>
            <person name="Kim S."/>
            <person name="Jung J."/>
            <person name="Kim C.Y."/>
            <person name="Kim D.H."/>
            <person name="Kim S.W."/>
            <person name="Lee J."/>
        </authorList>
    </citation>
    <scope>NUCLEOTIDE SEQUENCE [LARGE SCALE GENOMIC DNA]</scope>
    <source>
        <strain evidence="4 5">HS21</strain>
    </source>
</reference>
<keyword evidence="1 4" id="KW-0808">Transferase</keyword>
<dbReference type="CDD" id="cd04301">
    <property type="entry name" value="NAT_SF"/>
    <property type="match status" value="1"/>
</dbReference>
<dbReference type="EMBL" id="AP019400">
    <property type="protein sequence ID" value="BBI33401.1"/>
    <property type="molecule type" value="Genomic_DNA"/>
</dbReference>
<dbReference type="PANTHER" id="PTHR43877:SF1">
    <property type="entry name" value="ACETYLTRANSFERASE"/>
    <property type="match status" value="1"/>
</dbReference>
<dbReference type="InterPro" id="IPR016181">
    <property type="entry name" value="Acyl_CoA_acyltransferase"/>
</dbReference>
<dbReference type="GO" id="GO:0016747">
    <property type="term" value="F:acyltransferase activity, transferring groups other than amino-acyl groups"/>
    <property type="evidence" value="ECO:0007669"/>
    <property type="project" value="InterPro"/>
</dbReference>
<evidence type="ECO:0000256" key="1">
    <source>
        <dbReference type="ARBA" id="ARBA00022679"/>
    </source>
</evidence>
<evidence type="ECO:0000259" key="3">
    <source>
        <dbReference type="PROSITE" id="PS51186"/>
    </source>
</evidence>
<proteinExistence type="predicted"/>
<evidence type="ECO:0000256" key="2">
    <source>
        <dbReference type="ARBA" id="ARBA00023315"/>
    </source>
</evidence>
<dbReference type="AlphaFoldDB" id="A0A3T1D5M7"/>
<dbReference type="KEGG" id="cohn:KCTCHS21_28000"/>
<dbReference type="SUPFAM" id="SSF55729">
    <property type="entry name" value="Acyl-CoA N-acyltransferases (Nat)"/>
    <property type="match status" value="1"/>
</dbReference>
<dbReference type="Gene3D" id="3.40.630.30">
    <property type="match status" value="1"/>
</dbReference>
<dbReference type="PROSITE" id="PS51186">
    <property type="entry name" value="GNAT"/>
    <property type="match status" value="1"/>
</dbReference>
<name>A0A3T1D5M7_9BACL</name>
<gene>
    <name evidence="4" type="ORF">KCTCHS21_28000</name>
</gene>
<dbReference type="Pfam" id="PF00583">
    <property type="entry name" value="Acetyltransf_1"/>
    <property type="match status" value="1"/>
</dbReference>
<organism evidence="4 5">
    <name type="scientific">Cohnella abietis</name>
    <dbReference type="NCBI Taxonomy" id="2507935"/>
    <lineage>
        <taxon>Bacteria</taxon>
        <taxon>Bacillati</taxon>
        <taxon>Bacillota</taxon>
        <taxon>Bacilli</taxon>
        <taxon>Bacillales</taxon>
        <taxon>Paenibacillaceae</taxon>
        <taxon>Cohnella</taxon>
    </lineage>
</organism>
<feature type="domain" description="N-acetyltransferase" evidence="3">
    <location>
        <begin position="14"/>
        <end position="152"/>
    </location>
</feature>
<dbReference type="InterPro" id="IPR050832">
    <property type="entry name" value="Bact_Acetyltransf"/>
</dbReference>
<evidence type="ECO:0000313" key="4">
    <source>
        <dbReference type="EMBL" id="BBI33401.1"/>
    </source>
</evidence>